<feature type="region of interest" description="Disordered" evidence="6">
    <location>
        <begin position="355"/>
        <end position="412"/>
    </location>
</feature>
<dbReference type="AlphaFoldDB" id="A0A3P6BQ38"/>
<proteinExistence type="inferred from homology"/>
<keyword evidence="3" id="KW-0863">Zinc-finger</keyword>
<evidence type="ECO:0000256" key="1">
    <source>
        <dbReference type="ARBA" id="ARBA00005690"/>
    </source>
</evidence>
<evidence type="ECO:0000256" key="5">
    <source>
        <dbReference type="ARBA" id="ARBA00023125"/>
    </source>
</evidence>
<dbReference type="PANTHER" id="PTHR47165:SF4">
    <property type="entry name" value="OS03G0429900 PROTEIN"/>
    <property type="match status" value="1"/>
</dbReference>
<organism evidence="8">
    <name type="scientific">Brassica oleracea</name>
    <name type="common">Wild cabbage</name>
    <dbReference type="NCBI Taxonomy" id="3712"/>
    <lineage>
        <taxon>Eukaryota</taxon>
        <taxon>Viridiplantae</taxon>
        <taxon>Streptophyta</taxon>
        <taxon>Embryophyta</taxon>
        <taxon>Tracheophyta</taxon>
        <taxon>Spermatophyta</taxon>
        <taxon>Magnoliopsida</taxon>
        <taxon>eudicotyledons</taxon>
        <taxon>Gunneridae</taxon>
        <taxon>Pentapetalae</taxon>
        <taxon>rosids</taxon>
        <taxon>malvids</taxon>
        <taxon>Brassicales</taxon>
        <taxon>Brassicaceae</taxon>
        <taxon>Brassiceae</taxon>
        <taxon>Brassica</taxon>
    </lineage>
</organism>
<evidence type="ECO:0000313" key="8">
    <source>
        <dbReference type="EMBL" id="VDD04638.1"/>
    </source>
</evidence>
<comment type="similarity">
    <text evidence="1">Belongs to the replication factor A protein 1 family.</text>
</comment>
<feature type="compositionally biased region" description="Acidic residues" evidence="6">
    <location>
        <begin position="364"/>
        <end position="373"/>
    </location>
</feature>
<feature type="domain" description="Replication factor A C-terminal" evidence="7">
    <location>
        <begin position="216"/>
        <end position="348"/>
    </location>
</feature>
<evidence type="ECO:0000259" key="7">
    <source>
        <dbReference type="Pfam" id="PF08646"/>
    </source>
</evidence>
<evidence type="ECO:0000256" key="4">
    <source>
        <dbReference type="ARBA" id="ARBA00022833"/>
    </source>
</evidence>
<dbReference type="Gene3D" id="2.40.50.140">
    <property type="entry name" value="Nucleic acid-binding proteins"/>
    <property type="match status" value="2"/>
</dbReference>
<dbReference type="GO" id="GO:0003677">
    <property type="term" value="F:DNA binding"/>
    <property type="evidence" value="ECO:0007669"/>
    <property type="project" value="UniProtKB-KW"/>
</dbReference>
<dbReference type="EMBL" id="LR031873">
    <property type="protein sequence ID" value="VDD04638.1"/>
    <property type="molecule type" value="Genomic_DNA"/>
</dbReference>
<dbReference type="Pfam" id="PF08646">
    <property type="entry name" value="Rep_fac-A_C"/>
    <property type="match status" value="1"/>
</dbReference>
<evidence type="ECO:0000256" key="6">
    <source>
        <dbReference type="SAM" id="MobiDB-lite"/>
    </source>
</evidence>
<evidence type="ECO:0000256" key="3">
    <source>
        <dbReference type="ARBA" id="ARBA00022771"/>
    </source>
</evidence>
<keyword evidence="4" id="KW-0862">Zinc</keyword>
<keyword evidence="5" id="KW-0238">DNA-binding</keyword>
<evidence type="ECO:0000256" key="2">
    <source>
        <dbReference type="ARBA" id="ARBA00022723"/>
    </source>
</evidence>
<dbReference type="CDD" id="cd04476">
    <property type="entry name" value="RPA1_DBD_C"/>
    <property type="match status" value="1"/>
</dbReference>
<reference evidence="8" key="1">
    <citation type="submission" date="2018-11" db="EMBL/GenBank/DDBJ databases">
        <authorList>
            <consortium name="Genoscope - CEA"/>
            <person name="William W."/>
        </authorList>
    </citation>
    <scope>NUCLEOTIDE SEQUENCE</scope>
</reference>
<sequence>MAMAKVFFSDLKAGRCSSVVEARLLRYWEARNVKRGGELMWMDLLMVNVNSTVMQVTISAGRLPQFLEQLHAGTMFSVSGFDVSRCAQNFRLTDSSLMIRFNESTSFQELTEPVSPLPEEAFRFRNHSELIGLANTNTQLPDIIGEILSVKSTVCDPPEEKNRVMVTLKLDRLAARDTGLPSATPLLKSYAKVENMTIADLNSFIVSAASQIDFLCTGRVVRIDTDKGWCYVACSKCSKKLQRTESAFTCGVCNNPQAVGALRYRVEMAISDDTAEGTFVWFDGVLTKLHSIRASEAAQMLAEDGVNPEDARLPPFIADMEGKTYTFQVRVTAFNFTEHHKTFTITHIAEDHGRLPVDDVVNNGDDDDDDGDDASPNIEPSSAAGDQGGTSKARKKTGAGSNLPLRLTPTPGHPGPPCYFWGGNDVAAAGLEGCLGPGLGPSVNRGEEKKTGAGASKVMCQGQSLNQVALYLPRLVFTHGQLYVVMSRVTTPNGLRILDETSDMNGEDGVTNIVYKEIFKDV</sequence>
<protein>
    <recommendedName>
        <fullName evidence="7">Replication factor A C-terminal domain-containing protein</fullName>
    </recommendedName>
</protein>
<name>A0A3P6BQ38_BRAOL</name>
<dbReference type="InterPro" id="IPR012340">
    <property type="entry name" value="NA-bd_OB-fold"/>
</dbReference>
<dbReference type="InterPro" id="IPR013955">
    <property type="entry name" value="Rep_factor-A_C"/>
</dbReference>
<gene>
    <name evidence="8" type="ORF">BOLC4T22110H</name>
</gene>
<dbReference type="PANTHER" id="PTHR47165">
    <property type="entry name" value="OS03G0429900 PROTEIN"/>
    <property type="match status" value="1"/>
</dbReference>
<dbReference type="GO" id="GO:0008270">
    <property type="term" value="F:zinc ion binding"/>
    <property type="evidence" value="ECO:0007669"/>
    <property type="project" value="UniProtKB-KW"/>
</dbReference>
<keyword evidence="2" id="KW-0479">Metal-binding</keyword>
<dbReference type="InterPro" id="IPR047192">
    <property type="entry name" value="Euk_RPA1_DBD_C"/>
</dbReference>
<accession>A0A3P6BQ38</accession>
<dbReference type="SUPFAM" id="SSF50249">
    <property type="entry name" value="Nucleic acid-binding proteins"/>
    <property type="match status" value="2"/>
</dbReference>